<keyword evidence="3" id="KW-1133">Transmembrane helix</keyword>
<feature type="transmembrane region" description="Helical" evidence="3">
    <location>
        <begin position="12"/>
        <end position="30"/>
    </location>
</feature>
<feature type="compositionally biased region" description="Basic and acidic residues" evidence="2">
    <location>
        <begin position="188"/>
        <end position="206"/>
    </location>
</feature>
<feature type="compositionally biased region" description="Polar residues" evidence="2">
    <location>
        <begin position="229"/>
        <end position="245"/>
    </location>
</feature>
<feature type="region of interest" description="Disordered" evidence="2">
    <location>
        <begin position="164"/>
        <end position="259"/>
    </location>
</feature>
<evidence type="ECO:0000256" key="3">
    <source>
        <dbReference type="SAM" id="Phobius"/>
    </source>
</evidence>
<dbReference type="EMBL" id="CADCUK010000078">
    <property type="protein sequence ID" value="CAA9369927.1"/>
    <property type="molecule type" value="Genomic_DNA"/>
</dbReference>
<evidence type="ECO:0000256" key="2">
    <source>
        <dbReference type="SAM" id="MobiDB-lite"/>
    </source>
</evidence>
<feature type="compositionally biased region" description="Low complexity" evidence="2">
    <location>
        <begin position="164"/>
        <end position="183"/>
    </location>
</feature>
<keyword evidence="3" id="KW-0472">Membrane</keyword>
<feature type="coiled-coil region" evidence="1">
    <location>
        <begin position="95"/>
        <end position="122"/>
    </location>
</feature>
<organism evidence="4">
    <name type="scientific">uncultured Nocardioidaceae bacterium</name>
    <dbReference type="NCBI Taxonomy" id="253824"/>
    <lineage>
        <taxon>Bacteria</taxon>
        <taxon>Bacillati</taxon>
        <taxon>Actinomycetota</taxon>
        <taxon>Actinomycetes</taxon>
        <taxon>Propionibacteriales</taxon>
        <taxon>Nocardioidaceae</taxon>
        <taxon>environmental samples</taxon>
    </lineage>
</organism>
<sequence length="259" mass="26710">MSEDTGQKLEIDWLKTIAGALAAVSSAVLLSTLGAAGTLIGAALGSVIATVGGALYTQGLATSRAQLARAQETARLKVGIAQAELRRANRQQGNESAVEAHLSHAEERLDEARDDLDALAEEPERSTWRERLGALPWKRISLVAAGLFAAALVAITAFELATGESVSSMTGGTDDGDGTTISRIGGGSDKEQPKDEPPADEEKPPVDEPTAEPSAEPSVEPSDEPSDAPSEQPSEEPTSVPTLPSGTPEPTAPAPSVSE</sequence>
<evidence type="ECO:0000256" key="1">
    <source>
        <dbReference type="SAM" id="Coils"/>
    </source>
</evidence>
<keyword evidence="1" id="KW-0175">Coiled coil</keyword>
<name>A0A6J4MV60_9ACTN</name>
<feature type="transmembrane region" description="Helical" evidence="3">
    <location>
        <begin position="36"/>
        <end position="56"/>
    </location>
</feature>
<gene>
    <name evidence="4" type="ORF">AVDCRST_MAG47-1107</name>
</gene>
<reference evidence="4" key="1">
    <citation type="submission" date="2020-02" db="EMBL/GenBank/DDBJ databases">
        <authorList>
            <person name="Meier V. D."/>
        </authorList>
    </citation>
    <scope>NUCLEOTIDE SEQUENCE</scope>
    <source>
        <strain evidence="4">AVDCRST_MAG47</strain>
    </source>
</reference>
<dbReference type="AlphaFoldDB" id="A0A6J4MV60"/>
<keyword evidence="3" id="KW-0812">Transmembrane</keyword>
<protein>
    <submittedName>
        <fullName evidence="4">Uncharacterized protein</fullName>
    </submittedName>
</protein>
<proteinExistence type="predicted"/>
<accession>A0A6J4MV60</accession>
<feature type="transmembrane region" description="Helical" evidence="3">
    <location>
        <begin position="140"/>
        <end position="158"/>
    </location>
</feature>
<evidence type="ECO:0000313" key="4">
    <source>
        <dbReference type="EMBL" id="CAA9369927.1"/>
    </source>
</evidence>